<proteinExistence type="predicted"/>
<dbReference type="STRING" id="576137.A0A1L7WUX3"/>
<dbReference type="SUPFAM" id="SSF57701">
    <property type="entry name" value="Zn2/Cys6 DNA-binding domain"/>
    <property type="match status" value="1"/>
</dbReference>
<dbReference type="OrthoDB" id="5213892at2759"/>
<dbReference type="EMBL" id="FJOG01000008">
    <property type="protein sequence ID" value="CZR56550.1"/>
    <property type="molecule type" value="Genomic_DNA"/>
</dbReference>
<evidence type="ECO:0000256" key="1">
    <source>
        <dbReference type="ARBA" id="ARBA00004123"/>
    </source>
</evidence>
<evidence type="ECO:0000256" key="3">
    <source>
        <dbReference type="SAM" id="MobiDB-lite"/>
    </source>
</evidence>
<gene>
    <name evidence="5" type="ORF">PAC_06439</name>
</gene>
<dbReference type="InterPro" id="IPR021858">
    <property type="entry name" value="Fun_TF"/>
</dbReference>
<keyword evidence="2" id="KW-0539">Nucleus</keyword>
<evidence type="ECO:0000313" key="5">
    <source>
        <dbReference type="EMBL" id="CZR56550.1"/>
    </source>
</evidence>
<accession>A0A1L7WUX3</accession>
<feature type="domain" description="Zn(2)-C6 fungal-type" evidence="4">
    <location>
        <begin position="12"/>
        <end position="40"/>
    </location>
</feature>
<feature type="compositionally biased region" description="Polar residues" evidence="3">
    <location>
        <begin position="113"/>
        <end position="142"/>
    </location>
</feature>
<dbReference type="PROSITE" id="PS50048">
    <property type="entry name" value="ZN2_CY6_FUNGAL_2"/>
    <property type="match status" value="1"/>
</dbReference>
<dbReference type="InterPro" id="IPR036864">
    <property type="entry name" value="Zn2-C6_fun-type_DNA-bd_sf"/>
</dbReference>
<dbReference type="GO" id="GO:0000976">
    <property type="term" value="F:transcription cis-regulatory region binding"/>
    <property type="evidence" value="ECO:0007669"/>
    <property type="project" value="TreeGrafter"/>
</dbReference>
<dbReference type="Proteomes" id="UP000184330">
    <property type="component" value="Unassembled WGS sequence"/>
</dbReference>
<feature type="region of interest" description="Disordered" evidence="3">
    <location>
        <begin position="69"/>
        <end position="147"/>
    </location>
</feature>
<sequence length="581" mass="64539">MNGNGALRSKQGCWTCRLRRKKCDERQNICSTCEQLKITCYGYGAKPEWMDGGAKEKAMVEQIKQIVKHTSRRKGRLNTALSRFQRKEEVPKLAPKPTNATIAPLPTGKSPESIDSSTPTASGSSPEHSNGATNGTSPNSATHESDAAAASWLPSTFSSEEAVLLMHFLDNVFPLQYPVYKPSVAEGGRGWIISLLLRTKPLYHASLALATFHRGAILLESYRGPCNAAVVVEQEKHLAICLKEFRDAIESVSQLVGGFNCPHNAMGLMACIVQLIYFEVFAGHDTWKVHLKAACTTFIRGYYTEIGEIGLIRGRDAIWDPDTELTQIGCQPNERKAIFRFMSGVVIWLDILSSTMMGSSPDTLEFHPQALSSESHIKLENIMGCHNWVAIQIARIAALHQHKLLHDHCPNTIDHEPEIQDIRAKLQRESTELCLSAMAINQSDPVRSFGPVSKPPSFITRMFAISAGIYLHLVVHGYESGSEVLPLMATEAMMVLRSQVPAEMMHTIIFPLYIVGSIATGDDQAFFRYVFTAMPVLDPSLEHRGKILPLLEKVWHRRQSSSTVLSWQESLSFSDQNLLLI</sequence>
<evidence type="ECO:0000313" key="6">
    <source>
        <dbReference type="Proteomes" id="UP000184330"/>
    </source>
</evidence>
<dbReference type="PANTHER" id="PTHR37534:SF26">
    <property type="entry name" value="TRANSCRIPTION FACTOR, PUTATIVE-RELATED"/>
    <property type="match status" value="1"/>
</dbReference>
<dbReference type="GO" id="GO:0000981">
    <property type="term" value="F:DNA-binding transcription factor activity, RNA polymerase II-specific"/>
    <property type="evidence" value="ECO:0007669"/>
    <property type="project" value="InterPro"/>
</dbReference>
<dbReference type="CDD" id="cd00067">
    <property type="entry name" value="GAL4"/>
    <property type="match status" value="1"/>
</dbReference>
<dbReference type="GO" id="GO:0005634">
    <property type="term" value="C:nucleus"/>
    <property type="evidence" value="ECO:0007669"/>
    <property type="project" value="UniProtKB-SubCell"/>
</dbReference>
<protein>
    <submittedName>
        <fullName evidence="5">Related to C6 zink-finger protein PRO1A</fullName>
    </submittedName>
</protein>
<dbReference type="Pfam" id="PF11951">
    <property type="entry name" value="Fungal_trans_2"/>
    <property type="match status" value="1"/>
</dbReference>
<dbReference type="GO" id="GO:0008270">
    <property type="term" value="F:zinc ion binding"/>
    <property type="evidence" value="ECO:0007669"/>
    <property type="project" value="InterPro"/>
</dbReference>
<keyword evidence="6" id="KW-1185">Reference proteome</keyword>
<name>A0A1L7WUX3_9HELO</name>
<dbReference type="GO" id="GO:0045944">
    <property type="term" value="P:positive regulation of transcription by RNA polymerase II"/>
    <property type="evidence" value="ECO:0007669"/>
    <property type="project" value="TreeGrafter"/>
</dbReference>
<dbReference type="AlphaFoldDB" id="A0A1L7WUX3"/>
<dbReference type="PANTHER" id="PTHR37534">
    <property type="entry name" value="TRANSCRIPTIONAL ACTIVATOR PROTEIN UGA3"/>
    <property type="match status" value="1"/>
</dbReference>
<dbReference type="InterPro" id="IPR001138">
    <property type="entry name" value="Zn2Cys6_DnaBD"/>
</dbReference>
<evidence type="ECO:0000256" key="2">
    <source>
        <dbReference type="ARBA" id="ARBA00023242"/>
    </source>
</evidence>
<dbReference type="Gene3D" id="4.10.240.10">
    <property type="entry name" value="Zn(2)-C6 fungal-type DNA-binding domain"/>
    <property type="match status" value="1"/>
</dbReference>
<comment type="subcellular location">
    <subcellularLocation>
        <location evidence="1">Nucleus</location>
    </subcellularLocation>
</comment>
<dbReference type="PROSITE" id="PS00463">
    <property type="entry name" value="ZN2_CY6_FUNGAL_1"/>
    <property type="match status" value="1"/>
</dbReference>
<dbReference type="Pfam" id="PF00172">
    <property type="entry name" value="Zn_clus"/>
    <property type="match status" value="1"/>
</dbReference>
<organism evidence="5 6">
    <name type="scientific">Phialocephala subalpina</name>
    <dbReference type="NCBI Taxonomy" id="576137"/>
    <lineage>
        <taxon>Eukaryota</taxon>
        <taxon>Fungi</taxon>
        <taxon>Dikarya</taxon>
        <taxon>Ascomycota</taxon>
        <taxon>Pezizomycotina</taxon>
        <taxon>Leotiomycetes</taxon>
        <taxon>Helotiales</taxon>
        <taxon>Mollisiaceae</taxon>
        <taxon>Phialocephala</taxon>
        <taxon>Phialocephala fortinii species complex</taxon>
    </lineage>
</organism>
<evidence type="ECO:0000259" key="4">
    <source>
        <dbReference type="PROSITE" id="PS50048"/>
    </source>
</evidence>
<dbReference type="SMART" id="SM00066">
    <property type="entry name" value="GAL4"/>
    <property type="match status" value="1"/>
</dbReference>
<reference evidence="5 6" key="1">
    <citation type="submission" date="2016-03" db="EMBL/GenBank/DDBJ databases">
        <authorList>
            <person name="Ploux O."/>
        </authorList>
    </citation>
    <scope>NUCLEOTIDE SEQUENCE [LARGE SCALE GENOMIC DNA]</scope>
    <source>
        <strain evidence="5 6">UAMH 11012</strain>
    </source>
</reference>